<dbReference type="Proteomes" id="UP000038010">
    <property type="component" value="Unassembled WGS sequence"/>
</dbReference>
<reference evidence="7 8" key="1">
    <citation type="submission" date="2015-06" db="EMBL/GenBank/DDBJ databases">
        <title>Draft genome of the ant-associated black yeast Phialophora attae CBS 131958.</title>
        <authorList>
            <person name="Moreno L.F."/>
            <person name="Stielow B.J."/>
            <person name="de Hoog S."/>
            <person name="Vicente V.A."/>
            <person name="Weiss V.A."/>
            <person name="de Vries M."/>
            <person name="Cruz L.M."/>
            <person name="Souza E.M."/>
        </authorList>
    </citation>
    <scope>NUCLEOTIDE SEQUENCE [LARGE SCALE GENOMIC DNA]</scope>
    <source>
        <strain evidence="7 8">CBS 131958</strain>
    </source>
</reference>
<gene>
    <name evidence="7" type="ORF">AB675_6403</name>
</gene>
<comment type="similarity">
    <text evidence="3">Belongs to the LplA family.</text>
</comment>
<dbReference type="InterPro" id="IPR045864">
    <property type="entry name" value="aa-tRNA-synth_II/BPL/LPL"/>
</dbReference>
<dbReference type="AlphaFoldDB" id="A0A0N0NQV1"/>
<name>A0A0N0NQV1_9EURO</name>
<dbReference type="EMBL" id="LFJN01000004">
    <property type="protein sequence ID" value="KPI44099.1"/>
    <property type="molecule type" value="Genomic_DNA"/>
</dbReference>
<dbReference type="InterPro" id="IPR004143">
    <property type="entry name" value="BPL_LPL_catalytic"/>
</dbReference>
<evidence type="ECO:0000313" key="8">
    <source>
        <dbReference type="Proteomes" id="UP000038010"/>
    </source>
</evidence>
<sequence length="473" mass="51789">MDALSKLQATPAEDNGNGSFVFVSTSSDPYFNLSVEHYLLTHSDHTSRILFLYANRPCVVFGRNQNPWVECNLPAIMEGLPPVVGDGKDTSAARVPIEIVRRRSGGGTVFHGEGNLNYCAIVPNDKSFSRHTHAEMVVRALRSVQKRRPGAADQEVEVNERHDIVMRRADDSNKRWLKVSGSAYKLLRGRALHHGTLLLDSPYLERISGLLKGMGKDLITMKGVGSVRSPVANLFPSALGGRRKGSSAERDSSGATADRHGGADSRAELREEVQEAIIAEWNALHSIASAAATDTRGFHPTSSIISDDGVWEGDLTGSTARPTSMPGKDGTKSPLATIRDGIAELRSLNWKYGQTPRFTFASSQEEEDAPIRLLLEVNRGLIEKAMFESGGHLLPLDLDRSPGVQKRIWEIDSWSKWLEGLREPESGDSHDGAHGSVTREVIAGALKDESIVDRLEECFPCRPGLVEDELPTR</sequence>
<dbReference type="PANTHER" id="PTHR12561">
    <property type="entry name" value="LIPOATE-PROTEIN LIGASE"/>
    <property type="match status" value="1"/>
</dbReference>
<dbReference type="GO" id="GO:0005739">
    <property type="term" value="C:mitochondrion"/>
    <property type="evidence" value="ECO:0007669"/>
    <property type="project" value="TreeGrafter"/>
</dbReference>
<comment type="pathway">
    <text evidence="2">Protein modification; protein lipoylation via exogenous pathway; protein N(6)-(lipoyl)lysine from lipoate: step 2/2.</text>
</comment>
<feature type="compositionally biased region" description="Basic and acidic residues" evidence="5">
    <location>
        <begin position="246"/>
        <end position="268"/>
    </location>
</feature>
<dbReference type="GeneID" id="28738573"/>
<dbReference type="STRING" id="1664694.A0A0N0NQV1"/>
<evidence type="ECO:0000259" key="6">
    <source>
        <dbReference type="PROSITE" id="PS51733"/>
    </source>
</evidence>
<dbReference type="Pfam" id="PF21948">
    <property type="entry name" value="LplA-B_cat"/>
    <property type="match status" value="1"/>
</dbReference>
<accession>A0A0N0NQV1</accession>
<dbReference type="InterPro" id="IPR004562">
    <property type="entry name" value="LipoylTrfase_LipoateP_Ligase"/>
</dbReference>
<comment type="function">
    <text evidence="1">Catalyzes both the ATP-dependent activation of exogenously supplied lipoate to lipoyl-AMP and the transfer of the activated lipoyl onto the lipoyl domains of lipoate-dependent enzymes.</text>
</comment>
<dbReference type="GO" id="GO:0016874">
    <property type="term" value="F:ligase activity"/>
    <property type="evidence" value="ECO:0007669"/>
    <property type="project" value="UniProtKB-KW"/>
</dbReference>
<feature type="domain" description="BPL/LPL catalytic" evidence="6">
    <location>
        <begin position="44"/>
        <end position="243"/>
    </location>
</feature>
<dbReference type="UniPathway" id="UPA00537">
    <property type="reaction ID" value="UER00595"/>
</dbReference>
<dbReference type="SUPFAM" id="SSF55681">
    <property type="entry name" value="Class II aaRS and biotin synthetases"/>
    <property type="match status" value="1"/>
</dbReference>
<evidence type="ECO:0000256" key="4">
    <source>
        <dbReference type="ARBA" id="ARBA00015925"/>
    </source>
</evidence>
<proteinExistence type="inferred from homology"/>
<dbReference type="OrthoDB" id="201621at2759"/>
<evidence type="ECO:0000256" key="5">
    <source>
        <dbReference type="SAM" id="MobiDB-lite"/>
    </source>
</evidence>
<keyword evidence="8" id="KW-1185">Reference proteome</keyword>
<evidence type="ECO:0000256" key="3">
    <source>
        <dbReference type="ARBA" id="ARBA00008242"/>
    </source>
</evidence>
<organism evidence="7 8">
    <name type="scientific">Cyphellophora attinorum</name>
    <dbReference type="NCBI Taxonomy" id="1664694"/>
    <lineage>
        <taxon>Eukaryota</taxon>
        <taxon>Fungi</taxon>
        <taxon>Dikarya</taxon>
        <taxon>Ascomycota</taxon>
        <taxon>Pezizomycotina</taxon>
        <taxon>Eurotiomycetes</taxon>
        <taxon>Chaetothyriomycetidae</taxon>
        <taxon>Chaetothyriales</taxon>
        <taxon>Cyphellophoraceae</taxon>
        <taxon>Cyphellophora</taxon>
    </lineage>
</organism>
<dbReference type="Gene3D" id="3.30.930.10">
    <property type="entry name" value="Bira Bifunctional Protein, Domain 2"/>
    <property type="match status" value="1"/>
</dbReference>
<dbReference type="CDD" id="cd16443">
    <property type="entry name" value="LplA"/>
    <property type="match status" value="1"/>
</dbReference>
<protein>
    <recommendedName>
        <fullName evidence="4">Putative lipoate-protein ligase A</fullName>
    </recommendedName>
</protein>
<dbReference type="GO" id="GO:0017118">
    <property type="term" value="F:lipoyltransferase activity"/>
    <property type="evidence" value="ECO:0007669"/>
    <property type="project" value="TreeGrafter"/>
</dbReference>
<dbReference type="PROSITE" id="PS51733">
    <property type="entry name" value="BPL_LPL_CATALYTIC"/>
    <property type="match status" value="1"/>
</dbReference>
<dbReference type="RefSeq" id="XP_018004062.1">
    <property type="nucleotide sequence ID" value="XM_018146693.1"/>
</dbReference>
<evidence type="ECO:0000313" key="7">
    <source>
        <dbReference type="EMBL" id="KPI44099.1"/>
    </source>
</evidence>
<feature type="region of interest" description="Disordered" evidence="5">
    <location>
        <begin position="235"/>
        <end position="268"/>
    </location>
</feature>
<keyword evidence="7" id="KW-0436">Ligase</keyword>
<evidence type="ECO:0000256" key="1">
    <source>
        <dbReference type="ARBA" id="ARBA00003253"/>
    </source>
</evidence>
<dbReference type="VEuPathDB" id="FungiDB:AB675_6403"/>
<dbReference type="PANTHER" id="PTHR12561:SF3">
    <property type="entry name" value="LIPOYLTRANSFERASE 1, MITOCHONDRIAL"/>
    <property type="match status" value="1"/>
</dbReference>
<comment type="caution">
    <text evidence="7">The sequence shown here is derived from an EMBL/GenBank/DDBJ whole genome shotgun (WGS) entry which is preliminary data.</text>
</comment>
<dbReference type="GO" id="GO:0009249">
    <property type="term" value="P:protein lipoylation"/>
    <property type="evidence" value="ECO:0007669"/>
    <property type="project" value="InterPro"/>
</dbReference>
<evidence type="ECO:0000256" key="2">
    <source>
        <dbReference type="ARBA" id="ARBA00005085"/>
    </source>
</evidence>